<keyword evidence="5 6" id="KW-0472">Membrane</keyword>
<evidence type="ECO:0000256" key="5">
    <source>
        <dbReference type="ARBA" id="ARBA00023136"/>
    </source>
</evidence>
<accession>A0A0R1P6E9</accession>
<feature type="transmembrane region" description="Helical" evidence="6">
    <location>
        <begin position="207"/>
        <end position="225"/>
    </location>
</feature>
<dbReference type="Pfam" id="PF07690">
    <property type="entry name" value="MFS_1"/>
    <property type="match status" value="1"/>
</dbReference>
<evidence type="ECO:0000259" key="7">
    <source>
        <dbReference type="PROSITE" id="PS50850"/>
    </source>
</evidence>
<dbReference type="SUPFAM" id="SSF103473">
    <property type="entry name" value="MFS general substrate transporter"/>
    <property type="match status" value="1"/>
</dbReference>
<feature type="transmembrane region" description="Helical" evidence="6">
    <location>
        <begin position="66"/>
        <end position="89"/>
    </location>
</feature>
<dbReference type="AlphaFoldDB" id="A0A0R1P6E9"/>
<dbReference type="Gene3D" id="1.20.1720.10">
    <property type="entry name" value="Multidrug resistance protein D"/>
    <property type="match status" value="1"/>
</dbReference>
<evidence type="ECO:0000256" key="2">
    <source>
        <dbReference type="ARBA" id="ARBA00022448"/>
    </source>
</evidence>
<feature type="transmembrane region" description="Helical" evidence="6">
    <location>
        <begin position="336"/>
        <end position="358"/>
    </location>
</feature>
<dbReference type="Proteomes" id="UP000051445">
    <property type="component" value="Unassembled WGS sequence"/>
</dbReference>
<feature type="transmembrane region" description="Helical" evidence="6">
    <location>
        <begin position="408"/>
        <end position="427"/>
    </location>
</feature>
<evidence type="ECO:0000256" key="4">
    <source>
        <dbReference type="ARBA" id="ARBA00022989"/>
    </source>
</evidence>
<dbReference type="STRING" id="1423746.FD27_GL000403"/>
<reference evidence="8 9" key="1">
    <citation type="journal article" date="2015" name="Genome Announc.">
        <title>Expanding the biotechnology potential of lactobacilli through comparative genomics of 213 strains and associated genera.</title>
        <authorList>
            <person name="Sun Z."/>
            <person name="Harris H.M."/>
            <person name="McCann A."/>
            <person name="Guo C."/>
            <person name="Argimon S."/>
            <person name="Zhang W."/>
            <person name="Yang X."/>
            <person name="Jeffery I.B."/>
            <person name="Cooney J.C."/>
            <person name="Kagawa T.F."/>
            <person name="Liu W."/>
            <person name="Song Y."/>
            <person name="Salvetti E."/>
            <person name="Wrobel A."/>
            <person name="Rasinkangas P."/>
            <person name="Parkhill J."/>
            <person name="Rea M.C."/>
            <person name="O'Sullivan O."/>
            <person name="Ritari J."/>
            <person name="Douillard F.P."/>
            <person name="Paul Ross R."/>
            <person name="Yang R."/>
            <person name="Briner A.E."/>
            <person name="Felis G.E."/>
            <person name="de Vos W.M."/>
            <person name="Barrangou R."/>
            <person name="Klaenhammer T.R."/>
            <person name="Caufield P.W."/>
            <person name="Cui Y."/>
            <person name="Zhang H."/>
            <person name="O'Toole P.W."/>
        </authorList>
    </citation>
    <scope>NUCLEOTIDE SEQUENCE [LARGE SCALE GENOMIC DNA]</scope>
    <source>
        <strain evidence="8 9">DSM 13145</strain>
    </source>
</reference>
<keyword evidence="4 6" id="KW-1133">Transmembrane helix</keyword>
<dbReference type="PRINTS" id="PR01036">
    <property type="entry name" value="TCRTETB"/>
</dbReference>
<keyword evidence="3 6" id="KW-0812">Transmembrane</keyword>
<feature type="transmembrane region" description="Helical" evidence="6">
    <location>
        <begin position="120"/>
        <end position="139"/>
    </location>
</feature>
<dbReference type="PROSITE" id="PS50850">
    <property type="entry name" value="MFS"/>
    <property type="match status" value="1"/>
</dbReference>
<feature type="transmembrane region" description="Helical" evidence="6">
    <location>
        <begin position="95"/>
        <end position="113"/>
    </location>
</feature>
<evidence type="ECO:0000313" key="8">
    <source>
        <dbReference type="EMBL" id="KRL28129.1"/>
    </source>
</evidence>
<dbReference type="PANTHER" id="PTHR42718:SF24">
    <property type="entry name" value="MAJOR FACILITATOR SUPERFAMILY (MFS) PROFILE DOMAIN-CONTAINING PROTEIN"/>
    <property type="match status" value="1"/>
</dbReference>
<proteinExistence type="predicted"/>
<keyword evidence="9" id="KW-1185">Reference proteome</keyword>
<dbReference type="PATRIC" id="fig|1423746.3.peg.411"/>
<sequence>MLASFISLMSQTMVVTAIPVIQNELQQPLNLVQWLTTGYTLVLGITTPLSANLYERYNNRQLFSGVLAIFIVGTLLGCVAPNFLCLLIARLIQAAAGGVLISFQMTVLVSIYPPEKRGTIMGLSSLVIAFGPAIGPTLAGVTMKFWGWRSIFWVVLPFMIIIWLTSFVVMPVFTHAHPIKLDKLSILELVIGPGLFLASFSFFDHQLVLGCLMLVIGVIVSIVFYKHQANLDTPLLDFTVFRYRPFRLMLIAGTFLFMTLLSAEQMISVFAQNSLHVSSMTAGLILFPGAFLDAITGLIVGRLYDRIGVNLVAIPGLILCILTTIPTLFITDHISLVSLTLLYIGRMVGIGMAFVPTMSESYLHMRKEDIGQATALSNALRQMAGALAVTMVVVISDVPSNPILGMRWSMGITLLFAILSLAGCLIYSSQKGLKQQ</sequence>
<dbReference type="InterPro" id="IPR011701">
    <property type="entry name" value="MFS"/>
</dbReference>
<feature type="transmembrane region" description="Helical" evidence="6">
    <location>
        <begin position="307"/>
        <end position="330"/>
    </location>
</feature>
<dbReference type="RefSeq" id="WP_083482682.1">
    <property type="nucleotide sequence ID" value="NZ_AZER01000013.1"/>
</dbReference>
<name>A0A0R1P6E9_9LACO</name>
<feature type="domain" description="Major facilitator superfamily (MFS) profile" evidence="7">
    <location>
        <begin position="1"/>
        <end position="435"/>
    </location>
</feature>
<evidence type="ECO:0000256" key="3">
    <source>
        <dbReference type="ARBA" id="ARBA00022692"/>
    </source>
</evidence>
<feature type="transmembrane region" description="Helical" evidence="6">
    <location>
        <begin position="275"/>
        <end position="300"/>
    </location>
</feature>
<evidence type="ECO:0000256" key="1">
    <source>
        <dbReference type="ARBA" id="ARBA00004651"/>
    </source>
</evidence>
<keyword evidence="2" id="KW-0813">Transport</keyword>
<dbReference type="Gene3D" id="1.20.1250.20">
    <property type="entry name" value="MFS general substrate transporter like domains"/>
    <property type="match status" value="1"/>
</dbReference>
<organism evidence="8 9">
    <name type="scientific">Limosilactobacillus frumenti DSM 13145</name>
    <dbReference type="NCBI Taxonomy" id="1423746"/>
    <lineage>
        <taxon>Bacteria</taxon>
        <taxon>Bacillati</taxon>
        <taxon>Bacillota</taxon>
        <taxon>Bacilli</taxon>
        <taxon>Lactobacillales</taxon>
        <taxon>Lactobacillaceae</taxon>
        <taxon>Limosilactobacillus</taxon>
    </lineage>
</organism>
<dbReference type="GO" id="GO:0022857">
    <property type="term" value="F:transmembrane transporter activity"/>
    <property type="evidence" value="ECO:0007669"/>
    <property type="project" value="InterPro"/>
</dbReference>
<feature type="transmembrane region" description="Helical" evidence="6">
    <location>
        <begin position="379"/>
        <end position="396"/>
    </location>
</feature>
<dbReference type="InterPro" id="IPR020846">
    <property type="entry name" value="MFS_dom"/>
</dbReference>
<feature type="transmembrane region" description="Helical" evidence="6">
    <location>
        <begin position="184"/>
        <end position="201"/>
    </location>
</feature>
<dbReference type="EMBL" id="AZER01000013">
    <property type="protein sequence ID" value="KRL28129.1"/>
    <property type="molecule type" value="Genomic_DNA"/>
</dbReference>
<dbReference type="GO" id="GO:0005886">
    <property type="term" value="C:plasma membrane"/>
    <property type="evidence" value="ECO:0007669"/>
    <property type="project" value="UniProtKB-SubCell"/>
</dbReference>
<dbReference type="InterPro" id="IPR036259">
    <property type="entry name" value="MFS_trans_sf"/>
</dbReference>
<feature type="transmembrane region" description="Helical" evidence="6">
    <location>
        <begin position="33"/>
        <end position="54"/>
    </location>
</feature>
<evidence type="ECO:0000256" key="6">
    <source>
        <dbReference type="SAM" id="Phobius"/>
    </source>
</evidence>
<comment type="caution">
    <text evidence="8">The sequence shown here is derived from an EMBL/GenBank/DDBJ whole genome shotgun (WGS) entry which is preliminary data.</text>
</comment>
<dbReference type="PANTHER" id="PTHR42718">
    <property type="entry name" value="MAJOR FACILITATOR SUPERFAMILY MULTIDRUG TRANSPORTER MFSC"/>
    <property type="match status" value="1"/>
</dbReference>
<feature type="transmembrane region" description="Helical" evidence="6">
    <location>
        <begin position="246"/>
        <end position="263"/>
    </location>
</feature>
<comment type="subcellular location">
    <subcellularLocation>
        <location evidence="1">Cell membrane</location>
        <topology evidence="1">Multi-pass membrane protein</topology>
    </subcellularLocation>
</comment>
<protein>
    <submittedName>
        <fullName evidence="8">Multidrug resistance protein b</fullName>
    </submittedName>
</protein>
<gene>
    <name evidence="8" type="ORF">FD27_GL000403</name>
</gene>
<feature type="transmembrane region" description="Helical" evidence="6">
    <location>
        <begin position="151"/>
        <end position="172"/>
    </location>
</feature>
<evidence type="ECO:0000313" key="9">
    <source>
        <dbReference type="Proteomes" id="UP000051445"/>
    </source>
</evidence>